<evidence type="ECO:0000313" key="2">
    <source>
        <dbReference type="EMBL" id="GAA0139541.1"/>
    </source>
</evidence>
<comment type="caution">
    <text evidence="2">The sequence shown here is derived from an EMBL/GenBank/DDBJ whole genome shotgun (WGS) entry which is preliminary data.</text>
</comment>
<evidence type="ECO:0000313" key="3">
    <source>
        <dbReference type="Proteomes" id="UP001454036"/>
    </source>
</evidence>
<organism evidence="2 3">
    <name type="scientific">Lithospermum erythrorhizon</name>
    <name type="common">Purple gromwell</name>
    <name type="synonym">Lithospermum officinale var. erythrorhizon</name>
    <dbReference type="NCBI Taxonomy" id="34254"/>
    <lineage>
        <taxon>Eukaryota</taxon>
        <taxon>Viridiplantae</taxon>
        <taxon>Streptophyta</taxon>
        <taxon>Embryophyta</taxon>
        <taxon>Tracheophyta</taxon>
        <taxon>Spermatophyta</taxon>
        <taxon>Magnoliopsida</taxon>
        <taxon>eudicotyledons</taxon>
        <taxon>Gunneridae</taxon>
        <taxon>Pentapetalae</taxon>
        <taxon>asterids</taxon>
        <taxon>lamiids</taxon>
        <taxon>Boraginales</taxon>
        <taxon>Boraginaceae</taxon>
        <taxon>Boraginoideae</taxon>
        <taxon>Lithospermeae</taxon>
        <taxon>Lithospermum</taxon>
    </lineage>
</organism>
<dbReference type="Pfam" id="PF22936">
    <property type="entry name" value="Pol_BBD"/>
    <property type="match status" value="1"/>
</dbReference>
<feature type="domain" description="Retrovirus-related Pol polyprotein from transposon TNT 1-94-like beta-barrel" evidence="1">
    <location>
        <begin position="100"/>
        <end position="155"/>
    </location>
</feature>
<dbReference type="AlphaFoldDB" id="A0AAV3NL31"/>
<protein>
    <recommendedName>
        <fullName evidence="1">Retrovirus-related Pol polyprotein from transposon TNT 1-94-like beta-barrel domain-containing protein</fullName>
    </recommendedName>
</protein>
<reference evidence="2 3" key="1">
    <citation type="submission" date="2024-01" db="EMBL/GenBank/DDBJ databases">
        <title>The complete chloroplast genome sequence of Lithospermum erythrorhizon: insights into the phylogenetic relationship among Boraginaceae species and the maternal lineages of purple gromwells.</title>
        <authorList>
            <person name="Okada T."/>
            <person name="Watanabe K."/>
        </authorList>
    </citation>
    <scope>NUCLEOTIDE SEQUENCE [LARGE SCALE GENOMIC DNA]</scope>
</reference>
<dbReference type="InterPro" id="IPR054722">
    <property type="entry name" value="PolX-like_BBD"/>
</dbReference>
<dbReference type="Proteomes" id="UP001454036">
    <property type="component" value="Unassembled WGS sequence"/>
</dbReference>
<dbReference type="InterPro" id="IPR036875">
    <property type="entry name" value="Znf_CCHC_sf"/>
</dbReference>
<sequence length="203" mass="23120">MLDRLYVKRLARPIEELCIRPPGANIREWSELDMRGWYQRKAVGHKVGIGNKKHIKTNPGKSKASKKDDQCHYCNKTGHWKSECYAFKSDVANCNVKGDCREARMGNNGVSKIVGIEDVLVPSRLGKELVLKNVRHIPDLSLNLISSGKLDDQGYLNFFGDGQWKLIKDSKLIIKDTKEGILYRSRLETLKDGVHIVDFKLKL</sequence>
<dbReference type="SUPFAM" id="SSF57756">
    <property type="entry name" value="Retrovirus zinc finger-like domains"/>
    <property type="match status" value="1"/>
</dbReference>
<accession>A0AAV3NL31</accession>
<dbReference type="EMBL" id="BAABME010000098">
    <property type="protein sequence ID" value="GAA0139541.1"/>
    <property type="molecule type" value="Genomic_DNA"/>
</dbReference>
<evidence type="ECO:0000259" key="1">
    <source>
        <dbReference type="Pfam" id="PF22936"/>
    </source>
</evidence>
<dbReference type="GO" id="GO:0008270">
    <property type="term" value="F:zinc ion binding"/>
    <property type="evidence" value="ECO:0007669"/>
    <property type="project" value="InterPro"/>
</dbReference>
<dbReference type="GO" id="GO:0003676">
    <property type="term" value="F:nucleic acid binding"/>
    <property type="evidence" value="ECO:0007669"/>
    <property type="project" value="InterPro"/>
</dbReference>
<proteinExistence type="predicted"/>
<gene>
    <name evidence="2" type="ORF">LIER_01063</name>
</gene>
<name>A0AAV3NL31_LITER</name>
<keyword evidence="3" id="KW-1185">Reference proteome</keyword>